<evidence type="ECO:0000313" key="7">
    <source>
        <dbReference type="EMBL" id="PVZ96552.1"/>
    </source>
</evidence>
<dbReference type="GO" id="GO:0016787">
    <property type="term" value="F:hydrolase activity"/>
    <property type="evidence" value="ECO:0007669"/>
    <property type="project" value="UniProtKB-KW"/>
</dbReference>
<evidence type="ECO:0000256" key="6">
    <source>
        <dbReference type="RuleBase" id="RU365002"/>
    </source>
</evidence>
<comment type="function">
    <text evidence="6">Catalyzes the hydrolysis of queuosine 5'-phosphate, releasing the nucleobase queuine (q). Is required for salvage of queuine from exogenous queuosine (Q) that is imported and then converted to queuosine 5'-phosphate intracellularly.</text>
</comment>
<dbReference type="GO" id="GO:0006400">
    <property type="term" value="P:tRNA modification"/>
    <property type="evidence" value="ECO:0007669"/>
    <property type="project" value="TreeGrafter"/>
</dbReference>
<comment type="catalytic activity">
    <reaction evidence="5 6">
        <text>queuosine 5'-phosphate + H2O = queuine + D-ribose 5-phosphate</text>
        <dbReference type="Rhea" id="RHEA:75387"/>
        <dbReference type="ChEBI" id="CHEBI:15377"/>
        <dbReference type="ChEBI" id="CHEBI:17433"/>
        <dbReference type="ChEBI" id="CHEBI:78346"/>
        <dbReference type="ChEBI" id="CHEBI:194371"/>
    </reaction>
    <physiologicalReaction direction="left-to-right" evidence="5 6">
        <dbReference type="Rhea" id="RHEA:75388"/>
    </physiologicalReaction>
</comment>
<dbReference type="InterPro" id="IPR019438">
    <property type="entry name" value="Q_salvage"/>
</dbReference>
<evidence type="ECO:0000256" key="5">
    <source>
        <dbReference type="ARBA" id="ARBA00048204"/>
    </source>
</evidence>
<keyword evidence="1 6" id="KW-0378">Hydrolase</keyword>
<comment type="similarity">
    <text evidence="2 6">Belongs to the QNG1 protein family.</text>
</comment>
<keyword evidence="8" id="KW-1185">Reference proteome</keyword>
<gene>
    <name evidence="7" type="ORF">BB558_007533</name>
</gene>
<accession>A0A2U1IUY9</accession>
<organism evidence="7 8">
    <name type="scientific">Smittium angustum</name>
    <dbReference type="NCBI Taxonomy" id="133377"/>
    <lineage>
        <taxon>Eukaryota</taxon>
        <taxon>Fungi</taxon>
        <taxon>Fungi incertae sedis</taxon>
        <taxon>Zoopagomycota</taxon>
        <taxon>Kickxellomycotina</taxon>
        <taxon>Harpellomycetes</taxon>
        <taxon>Harpellales</taxon>
        <taxon>Legeriomycetaceae</taxon>
        <taxon>Smittium</taxon>
    </lineage>
</organism>
<dbReference type="PANTHER" id="PTHR21314:SF0">
    <property type="entry name" value="QUEUOSINE 5'-PHOSPHATE N-GLYCOSYLASE_HYDROLASE"/>
    <property type="match status" value="1"/>
</dbReference>
<evidence type="ECO:0000256" key="4">
    <source>
        <dbReference type="ARBA" id="ARBA00035393"/>
    </source>
</evidence>
<name>A0A2U1IUY9_SMIAN</name>
<reference evidence="7 8" key="1">
    <citation type="journal article" date="2018" name="MBio">
        <title>Comparative Genomics Reveals the Core Gene Toolbox for the Fungus-Insect Symbiosis.</title>
        <authorList>
            <person name="Wang Y."/>
            <person name="Stata M."/>
            <person name="Wang W."/>
            <person name="Stajich J.E."/>
            <person name="White M.M."/>
            <person name="Moncalvo J.M."/>
        </authorList>
    </citation>
    <scope>NUCLEOTIDE SEQUENCE [LARGE SCALE GENOMIC DNA]</scope>
    <source>
        <strain evidence="7 8">AUS-126-30</strain>
    </source>
</reference>
<evidence type="ECO:0000256" key="2">
    <source>
        <dbReference type="ARBA" id="ARBA00035119"/>
    </source>
</evidence>
<dbReference type="Pfam" id="PF10343">
    <property type="entry name" value="Q_salvage"/>
    <property type="match status" value="1"/>
</dbReference>
<comment type="caution">
    <text evidence="7">The sequence shown here is derived from an EMBL/GenBank/DDBJ whole genome shotgun (WGS) entry which is preliminary data.</text>
</comment>
<dbReference type="PANTHER" id="PTHR21314">
    <property type="entry name" value="QUEUOSINE 5'-PHOSPHATE N-GLYCOSYLASE_HYDROLASE-RELATED"/>
    <property type="match status" value="1"/>
</dbReference>
<evidence type="ECO:0000256" key="3">
    <source>
        <dbReference type="ARBA" id="ARBA00035306"/>
    </source>
</evidence>
<dbReference type="EC" id="3.2.2.-" evidence="6"/>
<sequence length="358" mass="40912">MNPVLQSAILINKNSKNVSINNEKIHSAALKVLDGINSTEYSTNAWKQHELNPNVANEEAVEWIFVIDLLNFCFWTTKDKKSREYSVSYNGKSYTGYWSLCASINRALDEGIPITDPSYYSKISRNELEYIFRSSSSNQEQIKMLDERLEILNEAGKVLVDKFEGRFVNCLKQANNSSLKLVDLLTTNFPSFDDKQVVQFDGLQTVKFNKRAQILVADIWACFENEGLGKFTDIDSLTMFADYRVPQVLLYLGILEYSEQLYNFLLASNSCSLPKNDLAGKDLNSGVLPSGHIYEIEIRGNSILVVELLRQEINKLLQQNGKPGINSVLLDFYLWDYAKKYSELMDHIPIHLVKSVYY</sequence>
<dbReference type="EMBL" id="MBFU01001257">
    <property type="protein sequence ID" value="PVZ96552.1"/>
    <property type="molecule type" value="Genomic_DNA"/>
</dbReference>
<evidence type="ECO:0000313" key="8">
    <source>
        <dbReference type="Proteomes" id="UP000245591"/>
    </source>
</evidence>
<protein>
    <recommendedName>
        <fullName evidence="3 6">Queuosine 5'-phosphate N-glycosylase/hydrolase</fullName>
        <ecNumber evidence="6">3.2.2.-</ecNumber>
    </recommendedName>
    <alternativeName>
        <fullName evidence="4 6">Queuosine-nucleotide N-glycosylase/hydrolase</fullName>
    </alternativeName>
</protein>
<dbReference type="Proteomes" id="UP000245591">
    <property type="component" value="Unassembled WGS sequence"/>
</dbReference>
<dbReference type="AlphaFoldDB" id="A0A2U1IUY9"/>
<proteinExistence type="inferred from homology"/>
<evidence type="ECO:0000256" key="1">
    <source>
        <dbReference type="ARBA" id="ARBA00022801"/>
    </source>
</evidence>